<dbReference type="Proteomes" id="UP001454036">
    <property type="component" value="Unassembled WGS sequence"/>
</dbReference>
<evidence type="ECO:0000313" key="3">
    <source>
        <dbReference type="Proteomes" id="UP001454036"/>
    </source>
</evidence>
<proteinExistence type="predicted"/>
<dbReference type="EMBL" id="BAABME010004582">
    <property type="protein sequence ID" value="GAA0162882.1"/>
    <property type="molecule type" value="Genomic_DNA"/>
</dbReference>
<accession>A0AAV3QL24</accession>
<protein>
    <submittedName>
        <fullName evidence="2">Uncharacterized protein</fullName>
    </submittedName>
</protein>
<sequence>MTHVPNNNGVSSFGTKANDEMAHAPAVTPYVRRGHVIEKWIKKLYTKSNVTKVPEKEVVPTTNSFLGLERINIEEKREDGEIWEDASEALGESHHGPSLSRPEITSHGPMVIAGKLNVTNLDGFQVISKDFSRRNGENRDLGLLRADDDVKGLLAMEL</sequence>
<keyword evidence="3" id="KW-1185">Reference proteome</keyword>
<evidence type="ECO:0000313" key="2">
    <source>
        <dbReference type="EMBL" id="GAA0162882.1"/>
    </source>
</evidence>
<reference evidence="2 3" key="1">
    <citation type="submission" date="2024-01" db="EMBL/GenBank/DDBJ databases">
        <title>The complete chloroplast genome sequence of Lithospermum erythrorhizon: insights into the phylogenetic relationship among Boraginaceae species and the maternal lineages of purple gromwells.</title>
        <authorList>
            <person name="Okada T."/>
            <person name="Watanabe K."/>
        </authorList>
    </citation>
    <scope>NUCLEOTIDE SEQUENCE [LARGE SCALE GENOMIC DNA]</scope>
</reference>
<organism evidence="2 3">
    <name type="scientific">Lithospermum erythrorhizon</name>
    <name type="common">Purple gromwell</name>
    <name type="synonym">Lithospermum officinale var. erythrorhizon</name>
    <dbReference type="NCBI Taxonomy" id="34254"/>
    <lineage>
        <taxon>Eukaryota</taxon>
        <taxon>Viridiplantae</taxon>
        <taxon>Streptophyta</taxon>
        <taxon>Embryophyta</taxon>
        <taxon>Tracheophyta</taxon>
        <taxon>Spermatophyta</taxon>
        <taxon>Magnoliopsida</taxon>
        <taxon>eudicotyledons</taxon>
        <taxon>Gunneridae</taxon>
        <taxon>Pentapetalae</taxon>
        <taxon>asterids</taxon>
        <taxon>lamiids</taxon>
        <taxon>Boraginales</taxon>
        <taxon>Boraginaceae</taxon>
        <taxon>Boraginoideae</taxon>
        <taxon>Lithospermeae</taxon>
        <taxon>Lithospermum</taxon>
    </lineage>
</organism>
<gene>
    <name evidence="2" type="ORF">LIER_18882</name>
</gene>
<feature type="region of interest" description="Disordered" evidence="1">
    <location>
        <begin position="85"/>
        <end position="104"/>
    </location>
</feature>
<evidence type="ECO:0000256" key="1">
    <source>
        <dbReference type="SAM" id="MobiDB-lite"/>
    </source>
</evidence>
<dbReference type="AlphaFoldDB" id="A0AAV3QL24"/>
<name>A0AAV3QL24_LITER</name>
<comment type="caution">
    <text evidence="2">The sequence shown here is derived from an EMBL/GenBank/DDBJ whole genome shotgun (WGS) entry which is preliminary data.</text>
</comment>